<reference evidence="2" key="1">
    <citation type="submission" date="2015-03" db="EMBL/GenBank/DDBJ databases">
        <authorList>
            <consortium name="Pathogen Informatics"/>
        </authorList>
    </citation>
    <scope>NUCLEOTIDE SEQUENCE [LARGE SCALE GENOMIC DNA]</scope>
    <source>
        <strain evidence="2">N09902308</strain>
    </source>
</reference>
<evidence type="ECO:0000313" key="1">
    <source>
        <dbReference type="EMBL" id="COX40584.1"/>
    </source>
</evidence>
<proteinExistence type="predicted"/>
<organism evidence="1 2">
    <name type="scientific">Mycobacterium tuberculosis</name>
    <dbReference type="NCBI Taxonomy" id="1773"/>
    <lineage>
        <taxon>Bacteria</taxon>
        <taxon>Bacillati</taxon>
        <taxon>Actinomycetota</taxon>
        <taxon>Actinomycetes</taxon>
        <taxon>Mycobacteriales</taxon>
        <taxon>Mycobacteriaceae</taxon>
        <taxon>Mycobacterium</taxon>
        <taxon>Mycobacterium tuberculosis complex</taxon>
    </lineage>
</organism>
<name>A0A916P7E2_MYCTX</name>
<dbReference type="AlphaFoldDB" id="A0A916P7E2"/>
<gene>
    <name evidence="1" type="ORF">ERS007739_01240</name>
</gene>
<protein>
    <submittedName>
        <fullName evidence="1">Uncharacterized protein</fullName>
    </submittedName>
</protein>
<dbReference type="Proteomes" id="UP000039021">
    <property type="component" value="Unassembled WGS sequence"/>
</dbReference>
<accession>A0A916P7E2</accession>
<evidence type="ECO:0000313" key="2">
    <source>
        <dbReference type="Proteomes" id="UP000039021"/>
    </source>
</evidence>
<sequence length="38" mass="4167">MHAPVEQQEFTLRGIVCLFVDDAAQRDPGVVVELTQPG</sequence>
<dbReference type="EMBL" id="CSBK01000443">
    <property type="protein sequence ID" value="COX40584.1"/>
    <property type="molecule type" value="Genomic_DNA"/>
</dbReference>
<comment type="caution">
    <text evidence="1">The sequence shown here is derived from an EMBL/GenBank/DDBJ whole genome shotgun (WGS) entry which is preliminary data.</text>
</comment>